<dbReference type="InterPro" id="IPR040025">
    <property type="entry name" value="Znf622/Rei1/Reh1"/>
</dbReference>
<accession>A0AAV9PWB7</accession>
<dbReference type="AlphaFoldDB" id="A0AAV9PWB7"/>
<feature type="compositionally biased region" description="Polar residues" evidence="1">
    <location>
        <begin position="283"/>
        <end position="302"/>
    </location>
</feature>
<sequence length="400" mass="45597">MQVPYSVRYSGRVTPVSHHEFSHHVDFFGARIAYIRKKFLPESRSSQYLRFSVPNILQPSFMLLTCNTTTATTNATMESEFDRGGFLAAPVREQTPNKNLNTNNLVNPSSSPSIDYYYEFDESRCLFCNHTSPDLDQNLVHMLKAHGLYVDLVNLRAKVDLESLLAYFHLVISGRYECLYCGTQRNTHQAVQQHMMAKGHCKYDITDDENAELRDFYQSSSSSDAREELLHRDLHAMRSSYDAGLPPRKRRRNEPRPSKRSSHRDGRDITDPSLDQALPTPTPQTHAHTNADSSSNDAAETLSPSLGELRLSTRALKQECTLNNQLARLRADDRRSLLHLPASQQRALLATHHKQMEDARRTEQTKRTNLESAGNKFNCLGKIRLIRKPPHTGNVHSLNR</sequence>
<protein>
    <recommendedName>
        <fullName evidence="2">ZN622/Rei1/Reh1 zinc finger C2H2-type domain-containing protein</fullName>
    </recommendedName>
</protein>
<dbReference type="GO" id="GO:0030687">
    <property type="term" value="C:preribosome, large subunit precursor"/>
    <property type="evidence" value="ECO:0007669"/>
    <property type="project" value="TreeGrafter"/>
</dbReference>
<dbReference type="InterPro" id="IPR041661">
    <property type="entry name" value="ZN622/Rei1/Reh1_Znf-C2H2"/>
</dbReference>
<organism evidence="3 4">
    <name type="scientific">Vermiconidia calcicola</name>
    <dbReference type="NCBI Taxonomy" id="1690605"/>
    <lineage>
        <taxon>Eukaryota</taxon>
        <taxon>Fungi</taxon>
        <taxon>Dikarya</taxon>
        <taxon>Ascomycota</taxon>
        <taxon>Pezizomycotina</taxon>
        <taxon>Dothideomycetes</taxon>
        <taxon>Dothideomycetidae</taxon>
        <taxon>Mycosphaerellales</taxon>
        <taxon>Extremaceae</taxon>
        <taxon>Vermiconidia</taxon>
    </lineage>
</organism>
<evidence type="ECO:0000313" key="4">
    <source>
        <dbReference type="Proteomes" id="UP001345827"/>
    </source>
</evidence>
<proteinExistence type="predicted"/>
<name>A0AAV9PWB7_9PEZI</name>
<gene>
    <name evidence="3" type="ORF">LTR25_009024</name>
</gene>
<reference evidence="3 4" key="1">
    <citation type="submission" date="2023-06" db="EMBL/GenBank/DDBJ databases">
        <title>Black Yeasts Isolated from many extreme environments.</title>
        <authorList>
            <person name="Coleine C."/>
            <person name="Stajich J.E."/>
            <person name="Selbmann L."/>
        </authorList>
    </citation>
    <scope>NUCLEOTIDE SEQUENCE [LARGE SCALE GENOMIC DNA]</scope>
    <source>
        <strain evidence="3 4">CCFEE 5887</strain>
    </source>
</reference>
<evidence type="ECO:0000313" key="3">
    <source>
        <dbReference type="EMBL" id="KAK5530446.1"/>
    </source>
</evidence>
<dbReference type="GO" id="GO:0042273">
    <property type="term" value="P:ribosomal large subunit biogenesis"/>
    <property type="evidence" value="ECO:0007669"/>
    <property type="project" value="TreeGrafter"/>
</dbReference>
<dbReference type="PANTHER" id="PTHR13182">
    <property type="entry name" value="ZINC FINGER PROTEIN 622"/>
    <property type="match status" value="1"/>
</dbReference>
<feature type="region of interest" description="Disordered" evidence="1">
    <location>
        <begin position="232"/>
        <end position="302"/>
    </location>
</feature>
<evidence type="ECO:0000256" key="1">
    <source>
        <dbReference type="SAM" id="MobiDB-lite"/>
    </source>
</evidence>
<dbReference type="EMBL" id="JAXLQG010000019">
    <property type="protein sequence ID" value="KAK5530446.1"/>
    <property type="molecule type" value="Genomic_DNA"/>
</dbReference>
<dbReference type="Pfam" id="PF12756">
    <property type="entry name" value="zf-C2H2_2"/>
    <property type="match status" value="1"/>
</dbReference>
<comment type="caution">
    <text evidence="3">The sequence shown here is derived from an EMBL/GenBank/DDBJ whole genome shotgun (WGS) entry which is preliminary data.</text>
</comment>
<feature type="domain" description="ZN622/Rei1/Reh1 zinc finger C2H2-type" evidence="2">
    <location>
        <begin position="125"/>
        <end position="222"/>
    </location>
</feature>
<feature type="compositionally biased region" description="Basic residues" evidence="1">
    <location>
        <begin position="247"/>
        <end position="262"/>
    </location>
</feature>
<keyword evidence="4" id="KW-1185">Reference proteome</keyword>
<dbReference type="PANTHER" id="PTHR13182:SF8">
    <property type="entry name" value="CYTOPLASMIC 60S SUBUNIT BIOGENESIS FACTOR ZNF622"/>
    <property type="match status" value="1"/>
</dbReference>
<dbReference type="Proteomes" id="UP001345827">
    <property type="component" value="Unassembled WGS sequence"/>
</dbReference>
<evidence type="ECO:0000259" key="2">
    <source>
        <dbReference type="Pfam" id="PF12756"/>
    </source>
</evidence>